<keyword evidence="9" id="KW-0324">Glycolysis</keyword>
<comment type="function">
    <text evidence="2">Catalyzes the phosphorylation of D-fructose 6-phosphate, the first committing step of glycolysis. Uses inorganic phosphate (PPi) as phosphoryl donor instead of ATP like common ATP-dependent phosphofructokinases (ATP-PFKs), which renders the reaction reversible, and can thus function both in glycolysis and gluconeogenesis. Consistently, PPi-PFK can replace the enzymes of both the forward (ATP-PFK) and reverse (fructose-bisphosphatase (FBPase)) reactions.</text>
</comment>
<dbReference type="GO" id="GO:0005524">
    <property type="term" value="F:ATP binding"/>
    <property type="evidence" value="ECO:0007669"/>
    <property type="project" value="UniProtKB-KW"/>
</dbReference>
<dbReference type="EMBL" id="QNRR01000012">
    <property type="protein sequence ID" value="RBP38045.1"/>
    <property type="molecule type" value="Genomic_DNA"/>
</dbReference>
<dbReference type="InterPro" id="IPR000023">
    <property type="entry name" value="Phosphofructokinase_dom"/>
</dbReference>
<reference evidence="14 15" key="1">
    <citation type="submission" date="2018-06" db="EMBL/GenBank/DDBJ databases">
        <title>Genomic Encyclopedia of Type Strains, Phase IV (KMG-IV): sequencing the most valuable type-strain genomes for metagenomic binning, comparative biology and taxonomic classification.</title>
        <authorList>
            <person name="Goeker M."/>
        </authorList>
    </citation>
    <scope>NUCLEOTIDE SEQUENCE [LARGE SCALE GENOMIC DNA]</scope>
    <source>
        <strain evidence="14 15">DSM 25532</strain>
    </source>
</reference>
<evidence type="ECO:0000256" key="7">
    <source>
        <dbReference type="ARBA" id="ARBA00022840"/>
    </source>
</evidence>
<name>A0A366H7L7_9BACT</name>
<dbReference type="GO" id="GO:0005737">
    <property type="term" value="C:cytoplasm"/>
    <property type="evidence" value="ECO:0007669"/>
    <property type="project" value="UniProtKB-ARBA"/>
</dbReference>
<dbReference type="UniPathway" id="UPA00109">
    <property type="reaction ID" value="UER00182"/>
</dbReference>
<evidence type="ECO:0000256" key="3">
    <source>
        <dbReference type="ARBA" id="ARBA00022679"/>
    </source>
</evidence>
<dbReference type="GO" id="GO:0006002">
    <property type="term" value="P:fructose 6-phosphate metabolic process"/>
    <property type="evidence" value="ECO:0007669"/>
    <property type="project" value="InterPro"/>
</dbReference>
<keyword evidence="5" id="KW-0547">Nucleotide-binding</keyword>
<accession>A0A366H7L7</accession>
<dbReference type="InterPro" id="IPR035966">
    <property type="entry name" value="PKF_sf"/>
</dbReference>
<proteinExistence type="inferred from homology"/>
<dbReference type="OrthoDB" id="9802503at2"/>
<dbReference type="NCBIfam" id="NF005301">
    <property type="entry name" value="PRK06830.1"/>
    <property type="match status" value="1"/>
</dbReference>
<dbReference type="SUPFAM" id="SSF53784">
    <property type="entry name" value="Phosphofructokinase"/>
    <property type="match status" value="1"/>
</dbReference>
<dbReference type="GO" id="GO:0003872">
    <property type="term" value="F:6-phosphofructokinase activity"/>
    <property type="evidence" value="ECO:0007669"/>
    <property type="project" value="UniProtKB-EC"/>
</dbReference>
<evidence type="ECO:0000256" key="10">
    <source>
        <dbReference type="ARBA" id="ARBA00038478"/>
    </source>
</evidence>
<organism evidence="14 15">
    <name type="scientific">Roseimicrobium gellanilyticum</name>
    <dbReference type="NCBI Taxonomy" id="748857"/>
    <lineage>
        <taxon>Bacteria</taxon>
        <taxon>Pseudomonadati</taxon>
        <taxon>Verrucomicrobiota</taxon>
        <taxon>Verrucomicrobiia</taxon>
        <taxon>Verrucomicrobiales</taxon>
        <taxon>Verrucomicrobiaceae</taxon>
        <taxon>Roseimicrobium</taxon>
    </lineage>
</organism>
<comment type="catalytic activity">
    <reaction evidence="12">
        <text>beta-D-fructose 6-phosphate + diphosphate = beta-D-fructose 1,6-bisphosphate + phosphate + H(+)</text>
        <dbReference type="Rhea" id="RHEA:13613"/>
        <dbReference type="ChEBI" id="CHEBI:15378"/>
        <dbReference type="ChEBI" id="CHEBI:32966"/>
        <dbReference type="ChEBI" id="CHEBI:33019"/>
        <dbReference type="ChEBI" id="CHEBI:43474"/>
        <dbReference type="ChEBI" id="CHEBI:57634"/>
        <dbReference type="EC" id="2.7.1.90"/>
    </reaction>
</comment>
<evidence type="ECO:0000313" key="14">
    <source>
        <dbReference type="EMBL" id="RBP38045.1"/>
    </source>
</evidence>
<comment type="cofactor">
    <cofactor evidence="1">
        <name>Mg(2+)</name>
        <dbReference type="ChEBI" id="CHEBI:18420"/>
    </cofactor>
</comment>
<dbReference type="Pfam" id="PF00365">
    <property type="entry name" value="PFK"/>
    <property type="match status" value="1"/>
</dbReference>
<keyword evidence="6 14" id="KW-0418">Kinase</keyword>
<dbReference type="PRINTS" id="PR00476">
    <property type="entry name" value="PHFRCTKINASE"/>
</dbReference>
<comment type="catalytic activity">
    <reaction evidence="11">
        <text>beta-D-fructose 6-phosphate + ATP = beta-D-fructose 1,6-bisphosphate + ADP + H(+)</text>
        <dbReference type="Rhea" id="RHEA:16109"/>
        <dbReference type="ChEBI" id="CHEBI:15378"/>
        <dbReference type="ChEBI" id="CHEBI:30616"/>
        <dbReference type="ChEBI" id="CHEBI:32966"/>
        <dbReference type="ChEBI" id="CHEBI:57634"/>
        <dbReference type="ChEBI" id="CHEBI:456216"/>
        <dbReference type="EC" id="2.7.1.11"/>
    </reaction>
</comment>
<evidence type="ECO:0000259" key="13">
    <source>
        <dbReference type="Pfam" id="PF00365"/>
    </source>
</evidence>
<dbReference type="Gene3D" id="3.40.50.450">
    <property type="match status" value="1"/>
</dbReference>
<dbReference type="InterPro" id="IPR012004">
    <property type="entry name" value="PyroP-dep_PFK_TP0108"/>
</dbReference>
<gene>
    <name evidence="14" type="ORF">DES53_11243</name>
</gene>
<dbReference type="GO" id="GO:0046872">
    <property type="term" value="F:metal ion binding"/>
    <property type="evidence" value="ECO:0007669"/>
    <property type="project" value="UniProtKB-KW"/>
</dbReference>
<evidence type="ECO:0000256" key="5">
    <source>
        <dbReference type="ARBA" id="ARBA00022741"/>
    </source>
</evidence>
<evidence type="ECO:0000256" key="12">
    <source>
        <dbReference type="ARBA" id="ARBA00048072"/>
    </source>
</evidence>
<dbReference type="InterPro" id="IPR022953">
    <property type="entry name" value="ATP_PFK"/>
</dbReference>
<dbReference type="RefSeq" id="WP_113961181.1">
    <property type="nucleotide sequence ID" value="NZ_QNRR01000012.1"/>
</dbReference>
<dbReference type="AlphaFoldDB" id="A0A366H7L7"/>
<dbReference type="GO" id="GO:0047334">
    <property type="term" value="F:diphosphate-fructose-6-phosphate 1-phosphotransferase activity"/>
    <property type="evidence" value="ECO:0007669"/>
    <property type="project" value="UniProtKB-EC"/>
</dbReference>
<evidence type="ECO:0000256" key="1">
    <source>
        <dbReference type="ARBA" id="ARBA00001946"/>
    </source>
</evidence>
<keyword evidence="8" id="KW-0460">Magnesium</keyword>
<evidence type="ECO:0000256" key="4">
    <source>
        <dbReference type="ARBA" id="ARBA00022723"/>
    </source>
</evidence>
<dbReference type="Proteomes" id="UP000253426">
    <property type="component" value="Unassembled WGS sequence"/>
</dbReference>
<keyword evidence="15" id="KW-1185">Reference proteome</keyword>
<comment type="similarity">
    <text evidence="10">Belongs to the phosphofructokinase type A (PFKA) family.</text>
</comment>
<dbReference type="PANTHER" id="PTHR45770">
    <property type="entry name" value="ATP-DEPENDENT 6-PHOSPHOFRUCTOKINASE 1"/>
    <property type="match status" value="1"/>
</dbReference>
<evidence type="ECO:0000256" key="11">
    <source>
        <dbReference type="ARBA" id="ARBA00048070"/>
    </source>
</evidence>
<evidence type="ECO:0000256" key="2">
    <source>
        <dbReference type="ARBA" id="ARBA00003138"/>
    </source>
</evidence>
<keyword evidence="7" id="KW-0067">ATP-binding</keyword>
<evidence type="ECO:0000313" key="15">
    <source>
        <dbReference type="Proteomes" id="UP000253426"/>
    </source>
</evidence>
<evidence type="ECO:0000256" key="9">
    <source>
        <dbReference type="ARBA" id="ARBA00023152"/>
    </source>
</evidence>
<protein>
    <submittedName>
        <fullName evidence="14">6-phosphofructokinase 1</fullName>
    </submittedName>
</protein>
<evidence type="ECO:0000256" key="8">
    <source>
        <dbReference type="ARBA" id="ARBA00022842"/>
    </source>
</evidence>
<dbReference type="InterPro" id="IPR050929">
    <property type="entry name" value="PFKA"/>
</dbReference>
<keyword evidence="4" id="KW-0479">Metal-binding</keyword>
<dbReference type="FunFam" id="3.40.50.450:FF:000002">
    <property type="entry name" value="ATP-dependent 6-phosphofructokinase"/>
    <property type="match status" value="1"/>
</dbReference>
<feature type="domain" description="Phosphofructokinase" evidence="13">
    <location>
        <begin position="63"/>
        <end position="369"/>
    </location>
</feature>
<evidence type="ECO:0000256" key="6">
    <source>
        <dbReference type="ARBA" id="ARBA00022777"/>
    </source>
</evidence>
<comment type="caution">
    <text evidence="14">The sequence shown here is derived from an EMBL/GenBank/DDBJ whole genome shotgun (WGS) entry which is preliminary data.</text>
</comment>
<sequence length="422" mass="45533">MNKVAITQLGEPRYTSPIDVIGEEEFYTPSVVQWPAHGNPPDQLFFERAGPRRKLFFDPKDTRAAIVTCGGLCPGLNNVIRSVTRQLMRGYGVKSVLGIRGGYRGLDPARGNPPLELTDDIVEYIHEDGGTLLGTSRGPVDVCEAVKFLISRGVNMLFTVGGDGTQRGGNALFEEAQKQGHALAVVGIPKTIDNDVQYVSRTFGYGTAVEAAVRVIHSAHTEARSVDNGVSVVKLMGRHAGFIAAAATVASQDVNFCLIPEVPFKLEGKGGLLAALEARLGWKNHAVLVVAEGAGQDLLGATGEKDASGNTKLQDIGVYLRDKINAHFKARNIEMVMRYFDPSYQIRACAANTEDALLCDRMGRHAVHAAMAGKTGLVISFLHGQYVHVPISEIARSSKRVNLEGELWRAVISSTGQPGEFR</sequence>
<dbReference type="PIRSF" id="PIRSF000534">
    <property type="entry name" value="PPi_PFK_TP0108"/>
    <property type="match status" value="1"/>
</dbReference>
<keyword evidence="3" id="KW-0808">Transferase</keyword>